<dbReference type="RefSeq" id="WP_089832999.1">
    <property type="nucleotide sequence ID" value="NZ_FNBN01000003.1"/>
</dbReference>
<organism evidence="3 4">
    <name type="scientific">Chitinophaga filiformis</name>
    <name type="common">Myxococcus filiformis</name>
    <name type="synonym">Flexibacter filiformis</name>
    <dbReference type="NCBI Taxonomy" id="104663"/>
    <lineage>
        <taxon>Bacteria</taxon>
        <taxon>Pseudomonadati</taxon>
        <taxon>Bacteroidota</taxon>
        <taxon>Chitinophagia</taxon>
        <taxon>Chitinophagales</taxon>
        <taxon>Chitinophagaceae</taxon>
        <taxon>Chitinophaga</taxon>
    </lineage>
</organism>
<dbReference type="EMBL" id="FNBN01000003">
    <property type="protein sequence ID" value="SDG09607.1"/>
    <property type="molecule type" value="Genomic_DNA"/>
</dbReference>
<evidence type="ECO:0000259" key="2">
    <source>
        <dbReference type="Pfam" id="PF00534"/>
    </source>
</evidence>
<dbReference type="AlphaFoldDB" id="A0A1G7RFQ0"/>
<feature type="domain" description="Glycosyl transferase family 1" evidence="2">
    <location>
        <begin position="193"/>
        <end position="344"/>
    </location>
</feature>
<dbReference type="Pfam" id="PF00534">
    <property type="entry name" value="Glycos_transf_1"/>
    <property type="match status" value="1"/>
</dbReference>
<dbReference type="STRING" id="104663.SAMN04488121_103449"/>
<dbReference type="GO" id="GO:0009103">
    <property type="term" value="P:lipopolysaccharide biosynthetic process"/>
    <property type="evidence" value="ECO:0007669"/>
    <property type="project" value="TreeGrafter"/>
</dbReference>
<protein>
    <submittedName>
        <fullName evidence="3">Glycosyltransferase involved in cell wall bisynthesis</fullName>
    </submittedName>
</protein>
<dbReference type="CDD" id="cd03809">
    <property type="entry name" value="GT4_MtfB-like"/>
    <property type="match status" value="1"/>
</dbReference>
<dbReference type="SUPFAM" id="SSF53756">
    <property type="entry name" value="UDP-Glycosyltransferase/glycogen phosphorylase"/>
    <property type="match status" value="1"/>
</dbReference>
<dbReference type="PANTHER" id="PTHR46401:SF2">
    <property type="entry name" value="GLYCOSYLTRANSFERASE WBBK-RELATED"/>
    <property type="match status" value="1"/>
</dbReference>
<name>A0A1G7RFQ0_CHIFI</name>
<dbReference type="Gene3D" id="3.40.50.2000">
    <property type="entry name" value="Glycogen Phosphorylase B"/>
    <property type="match status" value="2"/>
</dbReference>
<proteinExistence type="predicted"/>
<evidence type="ECO:0000256" key="1">
    <source>
        <dbReference type="ARBA" id="ARBA00022679"/>
    </source>
</evidence>
<dbReference type="PANTHER" id="PTHR46401">
    <property type="entry name" value="GLYCOSYLTRANSFERASE WBBK-RELATED"/>
    <property type="match status" value="1"/>
</dbReference>
<sequence>MRVVLIGNYPKDRQESMERFARMVESGLNDAGHTTEIWRPTVFFGSFFKATNGGIGKWFGYVDKWILFPLVLRLKNVFRPKDTQYHICDHSNAFYLKHLPKQRTIITCHDVLAIRGARGHADAYCPASSFGKVMQEWILSNLISAKKIACVSHLTLNQLKELAAGKGKDEANWQVIHNGFNGDFSPVANAEREALLKDAGLRADEPYILHIGSKLQRKNRKMLLDMVHVLGDKYKGKICYAGNEIEESLHAHAVKLGLQDRLVSVKKPPHATLKALYSGCYAFIFPSFSEGFGWPVIEAQACGAAVVASNIEPMPEISGGAGLHADPHKPEAFATEFLKLFDQTTKDAIINQGFVNVKRFSPDIMIKAYLSMYSKN</sequence>
<dbReference type="InterPro" id="IPR001296">
    <property type="entry name" value="Glyco_trans_1"/>
</dbReference>
<gene>
    <name evidence="3" type="ORF">SAMN04488121_103449</name>
</gene>
<dbReference type="Proteomes" id="UP000199045">
    <property type="component" value="Unassembled WGS sequence"/>
</dbReference>
<reference evidence="3 4" key="1">
    <citation type="submission" date="2016-10" db="EMBL/GenBank/DDBJ databases">
        <authorList>
            <person name="de Groot N.N."/>
        </authorList>
    </citation>
    <scope>NUCLEOTIDE SEQUENCE [LARGE SCALE GENOMIC DNA]</scope>
    <source>
        <strain evidence="3 4">DSM 527</strain>
    </source>
</reference>
<keyword evidence="1 3" id="KW-0808">Transferase</keyword>
<evidence type="ECO:0000313" key="4">
    <source>
        <dbReference type="Proteomes" id="UP000199045"/>
    </source>
</evidence>
<dbReference type="OrthoDB" id="9801609at2"/>
<evidence type="ECO:0000313" key="3">
    <source>
        <dbReference type="EMBL" id="SDG09607.1"/>
    </source>
</evidence>
<dbReference type="GO" id="GO:0016757">
    <property type="term" value="F:glycosyltransferase activity"/>
    <property type="evidence" value="ECO:0007669"/>
    <property type="project" value="InterPro"/>
</dbReference>
<accession>A0A1G7RFQ0</accession>